<reference evidence="15 16" key="1">
    <citation type="submission" date="2021-01" db="EMBL/GenBank/DDBJ databases">
        <title>Genomic Encyclopedia of Type Strains, Phase IV (KMG-IV): sequencing the most valuable type-strain genomes for metagenomic binning, comparative biology and taxonomic classification.</title>
        <authorList>
            <person name="Goeker M."/>
        </authorList>
    </citation>
    <scope>NUCLEOTIDE SEQUENCE [LARGE SCALE GENOMIC DNA]</scope>
    <source>
        <strain evidence="15 16">DSM 105453</strain>
    </source>
</reference>
<comment type="caution">
    <text evidence="15">The sequence shown here is derived from an EMBL/GenBank/DDBJ whole genome shotgun (WGS) entry which is preliminary data.</text>
</comment>
<keyword evidence="11" id="KW-0961">Cell wall biogenesis/degradation</keyword>
<sequence>MIIRKKIPFLAFFLSLLMFVSMITVPERASAEDALDINADAAILVEASTGKVLYAKNEDTALGIASMSKMMTEYLMFEAIKDKKISWEQEQTISDYVHQVSIDTNLSNVPLEAGKKYTIRQLYEAMAIYSANGATIAIAEAIAGSEKKFVDLMNKKAEELGLENYKFVNSTGLNNKDLKGKHPEGTKPEDENIMSARSMAKLASRLMNDYPEVLETTSIPEKEFPGKPGKMVNWNWMLPSLDFSYEGVDGLKTGTTDFAGYCFTGTAKRDGLRVITVVMNAKGKNGQGDYKSRFNESKKMMDYAFTNFSVKEIYPKGYQVKNNKTIPVISGKEKSVSIQSESPLKVVVKNGEEKMYKPRVKIDKKKLNKEGKLTAPIKKGEKVGVLEAAYEGEDPYGFLSKSKTASVNMVTGEKVEKANWFVLMMRGIGGFFGDVWDSSVKTVKGWF</sequence>
<dbReference type="Gene3D" id="2.60.410.10">
    <property type="entry name" value="D-Ala-D-Ala carboxypeptidase, C-terminal domain"/>
    <property type="match status" value="1"/>
</dbReference>
<dbReference type="InterPro" id="IPR015956">
    <property type="entry name" value="Peniciliin-bd_prot_C_sf"/>
</dbReference>
<dbReference type="GO" id="GO:0009002">
    <property type="term" value="F:serine-type D-Ala-D-Ala carboxypeptidase activity"/>
    <property type="evidence" value="ECO:0007669"/>
    <property type="project" value="UniProtKB-EC"/>
</dbReference>
<dbReference type="Pfam" id="PF00768">
    <property type="entry name" value="Peptidase_S11"/>
    <property type="match status" value="1"/>
</dbReference>
<dbReference type="InterPro" id="IPR012338">
    <property type="entry name" value="Beta-lactam/transpept-like"/>
</dbReference>
<keyword evidence="8 15" id="KW-0378">Hydrolase</keyword>
<dbReference type="EC" id="3.4.16.4" evidence="4"/>
<dbReference type="SUPFAM" id="SSF56601">
    <property type="entry name" value="beta-lactamase/transpeptidase-like"/>
    <property type="match status" value="1"/>
</dbReference>
<keyword evidence="16" id="KW-1185">Reference proteome</keyword>
<comment type="pathway">
    <text evidence="2">Cell wall biogenesis; peptidoglycan biosynthesis.</text>
</comment>
<dbReference type="Pfam" id="PF07943">
    <property type="entry name" value="PBP5_C"/>
    <property type="match status" value="1"/>
</dbReference>
<dbReference type="InterPro" id="IPR037167">
    <property type="entry name" value="Peptidase_S11_C_sf"/>
</dbReference>
<dbReference type="Proteomes" id="UP000823485">
    <property type="component" value="Unassembled WGS sequence"/>
</dbReference>
<dbReference type="InterPro" id="IPR012907">
    <property type="entry name" value="Peptidase_S11_C"/>
</dbReference>
<evidence type="ECO:0000256" key="2">
    <source>
        <dbReference type="ARBA" id="ARBA00004752"/>
    </source>
</evidence>
<name>A0ABS2RC13_9BACI</name>
<evidence type="ECO:0000256" key="6">
    <source>
        <dbReference type="ARBA" id="ARBA00022670"/>
    </source>
</evidence>
<evidence type="ECO:0000256" key="9">
    <source>
        <dbReference type="ARBA" id="ARBA00022960"/>
    </source>
</evidence>
<dbReference type="InterPro" id="IPR001967">
    <property type="entry name" value="Peptidase_S11_N"/>
</dbReference>
<evidence type="ECO:0000256" key="12">
    <source>
        <dbReference type="ARBA" id="ARBA00034000"/>
    </source>
</evidence>
<keyword evidence="5 15" id="KW-0121">Carboxypeptidase</keyword>
<evidence type="ECO:0000256" key="7">
    <source>
        <dbReference type="ARBA" id="ARBA00022729"/>
    </source>
</evidence>
<dbReference type="Gene3D" id="3.40.710.10">
    <property type="entry name" value="DD-peptidase/beta-lactamase superfamily"/>
    <property type="match status" value="1"/>
</dbReference>
<dbReference type="PRINTS" id="PR00725">
    <property type="entry name" value="DADACBPTASE1"/>
</dbReference>
<keyword evidence="9" id="KW-0133">Cell shape</keyword>
<evidence type="ECO:0000259" key="14">
    <source>
        <dbReference type="SMART" id="SM00936"/>
    </source>
</evidence>
<feature type="domain" description="Peptidase S11 D-Ala-D-Ala carboxypeptidase A C-terminal" evidence="14">
    <location>
        <begin position="308"/>
        <end position="417"/>
    </location>
</feature>
<comment type="catalytic activity">
    <reaction evidence="12">
        <text>Preferential cleavage: (Ac)2-L-Lys-D-Ala-|-D-Ala. Also transpeptidation of peptidyl-alanyl moieties that are N-acyl substituents of D-alanine.</text>
        <dbReference type="EC" id="3.4.16.4"/>
    </reaction>
</comment>
<accession>A0ABS2RC13</accession>
<evidence type="ECO:0000256" key="4">
    <source>
        <dbReference type="ARBA" id="ARBA00012448"/>
    </source>
</evidence>
<evidence type="ECO:0000256" key="13">
    <source>
        <dbReference type="RuleBase" id="RU004016"/>
    </source>
</evidence>
<gene>
    <name evidence="15" type="ORF">JOC94_003755</name>
</gene>
<keyword evidence="6" id="KW-0645">Protease</keyword>
<evidence type="ECO:0000256" key="11">
    <source>
        <dbReference type="ARBA" id="ARBA00023316"/>
    </source>
</evidence>
<evidence type="ECO:0000256" key="10">
    <source>
        <dbReference type="ARBA" id="ARBA00022984"/>
    </source>
</evidence>
<keyword evidence="7" id="KW-0732">Signal</keyword>
<evidence type="ECO:0000256" key="3">
    <source>
        <dbReference type="ARBA" id="ARBA00007164"/>
    </source>
</evidence>
<keyword evidence="10" id="KW-0573">Peptidoglycan synthesis</keyword>
<protein>
    <recommendedName>
        <fullName evidence="4">serine-type D-Ala-D-Ala carboxypeptidase</fullName>
        <ecNumber evidence="4">3.4.16.4</ecNumber>
    </recommendedName>
</protein>
<proteinExistence type="inferred from homology"/>
<dbReference type="InterPro" id="IPR018044">
    <property type="entry name" value="Peptidase_S11"/>
</dbReference>
<dbReference type="SUPFAM" id="SSF69189">
    <property type="entry name" value="Penicillin-binding protein associated domain"/>
    <property type="match status" value="1"/>
</dbReference>
<evidence type="ECO:0000313" key="16">
    <source>
        <dbReference type="Proteomes" id="UP000823485"/>
    </source>
</evidence>
<dbReference type="PANTHER" id="PTHR21581">
    <property type="entry name" value="D-ALANYL-D-ALANINE CARBOXYPEPTIDASE"/>
    <property type="match status" value="1"/>
</dbReference>
<organism evidence="15 16">
    <name type="scientific">Siminovitchia thermophila</name>
    <dbReference type="NCBI Taxonomy" id="1245522"/>
    <lineage>
        <taxon>Bacteria</taxon>
        <taxon>Bacillati</taxon>
        <taxon>Bacillota</taxon>
        <taxon>Bacilli</taxon>
        <taxon>Bacillales</taxon>
        <taxon>Bacillaceae</taxon>
        <taxon>Siminovitchia</taxon>
    </lineage>
</organism>
<evidence type="ECO:0000256" key="8">
    <source>
        <dbReference type="ARBA" id="ARBA00022801"/>
    </source>
</evidence>
<evidence type="ECO:0000313" key="15">
    <source>
        <dbReference type="EMBL" id="MBM7716734.1"/>
    </source>
</evidence>
<comment type="similarity">
    <text evidence="3 13">Belongs to the peptidase S11 family.</text>
</comment>
<comment type="function">
    <text evidence="1">Removes C-terminal D-alanyl residues from sugar-peptide cell wall precursors.</text>
</comment>
<dbReference type="SMART" id="SM00936">
    <property type="entry name" value="PBP5_C"/>
    <property type="match status" value="1"/>
</dbReference>
<evidence type="ECO:0000256" key="1">
    <source>
        <dbReference type="ARBA" id="ARBA00003217"/>
    </source>
</evidence>
<evidence type="ECO:0000256" key="5">
    <source>
        <dbReference type="ARBA" id="ARBA00022645"/>
    </source>
</evidence>
<dbReference type="PANTHER" id="PTHR21581:SF11">
    <property type="entry name" value="D-ALANYL-D-ALANINE CARBOXYPEPTIDASE DACA"/>
    <property type="match status" value="1"/>
</dbReference>
<dbReference type="EMBL" id="JAFBFH010000031">
    <property type="protein sequence ID" value="MBM7716734.1"/>
    <property type="molecule type" value="Genomic_DNA"/>
</dbReference>